<dbReference type="EMBL" id="QFZK01000021">
    <property type="protein sequence ID" value="RFO95161.1"/>
    <property type="molecule type" value="Genomic_DNA"/>
</dbReference>
<dbReference type="Proteomes" id="UP000260665">
    <property type="component" value="Unassembled WGS sequence"/>
</dbReference>
<name>A0A3E1R7J4_9BURK</name>
<sequence length="138" mass="14851">MTRTLLSEKLRRPTAVWWTVLVAVLFALAPTLTHALAWTGLAGAQRLEICSTQGPQALASAQAYAVDSPDGQESTTQQTHCPSCLHQADRCAPAPHLLTCVLKVTDGQQEMPDWQAFFHLDPPALWAPPRGPPSATGS</sequence>
<dbReference type="RefSeq" id="WP_117179915.1">
    <property type="nucleotide sequence ID" value="NZ_QFZK01000021.1"/>
</dbReference>
<dbReference type="OrthoDB" id="8911792at2"/>
<evidence type="ECO:0000313" key="2">
    <source>
        <dbReference type="Proteomes" id="UP000260665"/>
    </source>
</evidence>
<protein>
    <recommendedName>
        <fullName evidence="3">DUF2946 domain-containing protein</fullName>
    </recommendedName>
</protein>
<evidence type="ECO:0008006" key="3">
    <source>
        <dbReference type="Google" id="ProtNLM"/>
    </source>
</evidence>
<dbReference type="InterPro" id="IPR021333">
    <property type="entry name" value="DUF2946"/>
</dbReference>
<reference evidence="1 2" key="1">
    <citation type="submission" date="2018-05" db="EMBL/GenBank/DDBJ databases">
        <title>Rhodoferax soyangensis sp.nov., isolated from an oligotrophic freshwater lake.</title>
        <authorList>
            <person name="Park M."/>
        </authorList>
    </citation>
    <scope>NUCLEOTIDE SEQUENCE [LARGE SCALE GENOMIC DNA]</scope>
    <source>
        <strain evidence="1 2">IMCC26218</strain>
    </source>
</reference>
<dbReference type="AlphaFoldDB" id="A0A3E1R7J4"/>
<evidence type="ECO:0000313" key="1">
    <source>
        <dbReference type="EMBL" id="RFO95161.1"/>
    </source>
</evidence>
<proteinExistence type="predicted"/>
<gene>
    <name evidence="1" type="ORF">DIC66_19825</name>
</gene>
<accession>A0A3E1R7J4</accession>
<organism evidence="1 2">
    <name type="scientific">Rhodoferax lacus</name>
    <dbReference type="NCBI Taxonomy" id="2184758"/>
    <lineage>
        <taxon>Bacteria</taxon>
        <taxon>Pseudomonadati</taxon>
        <taxon>Pseudomonadota</taxon>
        <taxon>Betaproteobacteria</taxon>
        <taxon>Burkholderiales</taxon>
        <taxon>Comamonadaceae</taxon>
        <taxon>Rhodoferax</taxon>
    </lineage>
</organism>
<keyword evidence="2" id="KW-1185">Reference proteome</keyword>
<dbReference type="Pfam" id="PF11162">
    <property type="entry name" value="DUF2946"/>
    <property type="match status" value="1"/>
</dbReference>
<comment type="caution">
    <text evidence="1">The sequence shown here is derived from an EMBL/GenBank/DDBJ whole genome shotgun (WGS) entry which is preliminary data.</text>
</comment>